<dbReference type="GO" id="GO:0005829">
    <property type="term" value="C:cytosol"/>
    <property type="evidence" value="ECO:0007669"/>
    <property type="project" value="TreeGrafter"/>
</dbReference>
<dbReference type="OrthoDB" id="10252405at2759"/>
<proteinExistence type="inferred from homology"/>
<keyword evidence="3" id="KW-1185">Reference proteome</keyword>
<sequence>MSRERAKRIALAPAQENIEKIKKVVDEGNYYGAQQMYKSFGARYISSDRYSEALDIFQSGACIQLENGQVTCGAELAVLFVETLVKGKFLYDENTLDRIRKIYRNFPRISVPQNLDLADDEDMQQLAEALSAAKTRAEGCSSFLRAAIK</sequence>
<dbReference type="PANTHER" id="PTHR12875">
    <property type="entry name" value="GOLGI TO ER TRAFFIC PROTEIN 4 HOMOLOG"/>
    <property type="match status" value="1"/>
</dbReference>
<comment type="similarity">
    <text evidence="1">Belongs to the GET4 family.</text>
</comment>
<dbReference type="Pfam" id="PF04190">
    <property type="entry name" value="GET4"/>
    <property type="match status" value="1"/>
</dbReference>
<evidence type="ECO:0000313" key="3">
    <source>
        <dbReference type="Proteomes" id="UP000231279"/>
    </source>
</evidence>
<dbReference type="GO" id="GO:0045048">
    <property type="term" value="P:protein insertion into ER membrane"/>
    <property type="evidence" value="ECO:0007669"/>
    <property type="project" value="InterPro"/>
</dbReference>
<organism evidence="2 3">
    <name type="scientific">Handroanthus impetiginosus</name>
    <dbReference type="NCBI Taxonomy" id="429701"/>
    <lineage>
        <taxon>Eukaryota</taxon>
        <taxon>Viridiplantae</taxon>
        <taxon>Streptophyta</taxon>
        <taxon>Embryophyta</taxon>
        <taxon>Tracheophyta</taxon>
        <taxon>Spermatophyta</taxon>
        <taxon>Magnoliopsida</taxon>
        <taxon>eudicotyledons</taxon>
        <taxon>Gunneridae</taxon>
        <taxon>Pentapetalae</taxon>
        <taxon>asterids</taxon>
        <taxon>lamiids</taxon>
        <taxon>Lamiales</taxon>
        <taxon>Bignoniaceae</taxon>
        <taxon>Crescentiina</taxon>
        <taxon>Tabebuia alliance</taxon>
        <taxon>Handroanthus</taxon>
    </lineage>
</organism>
<dbReference type="AlphaFoldDB" id="A0A2G9H0R8"/>
<dbReference type="STRING" id="429701.A0A2G9H0R8"/>
<dbReference type="InterPro" id="IPR007317">
    <property type="entry name" value="GET4"/>
</dbReference>
<name>A0A2G9H0R8_9LAMI</name>
<dbReference type="Gene3D" id="1.25.40.10">
    <property type="entry name" value="Tetratricopeptide repeat domain"/>
    <property type="match status" value="1"/>
</dbReference>
<dbReference type="PANTHER" id="PTHR12875:SF0">
    <property type="entry name" value="GOLGI TO ER TRAFFIC PROTEIN 4 HOMOLOG"/>
    <property type="match status" value="1"/>
</dbReference>
<gene>
    <name evidence="2" type="ORF">CDL12_16316</name>
</gene>
<comment type="caution">
    <text evidence="2">The sequence shown here is derived from an EMBL/GenBank/DDBJ whole genome shotgun (WGS) entry which is preliminary data.</text>
</comment>
<protein>
    <submittedName>
        <fullName evidence="2">Uncharacterized protein</fullName>
    </submittedName>
</protein>
<reference evidence="3" key="1">
    <citation type="journal article" date="2018" name="Gigascience">
        <title>Genome assembly of the Pink Ipe (Handroanthus impetiginosus, Bignoniaceae), a highly valued, ecologically keystone Neotropical timber forest tree.</title>
        <authorList>
            <person name="Silva-Junior O.B."/>
            <person name="Grattapaglia D."/>
            <person name="Novaes E."/>
            <person name="Collevatti R.G."/>
        </authorList>
    </citation>
    <scope>NUCLEOTIDE SEQUENCE [LARGE SCALE GENOMIC DNA]</scope>
    <source>
        <strain evidence="3">cv. UFG-1</strain>
    </source>
</reference>
<dbReference type="EMBL" id="NKXS01003037">
    <property type="protein sequence ID" value="PIN11085.1"/>
    <property type="molecule type" value="Genomic_DNA"/>
</dbReference>
<accession>A0A2G9H0R8</accession>
<evidence type="ECO:0000256" key="1">
    <source>
        <dbReference type="ARBA" id="ARBA00005351"/>
    </source>
</evidence>
<evidence type="ECO:0000313" key="2">
    <source>
        <dbReference type="EMBL" id="PIN11085.1"/>
    </source>
</evidence>
<dbReference type="InterPro" id="IPR011990">
    <property type="entry name" value="TPR-like_helical_dom_sf"/>
</dbReference>
<dbReference type="Proteomes" id="UP000231279">
    <property type="component" value="Unassembled WGS sequence"/>
</dbReference>